<keyword evidence="2" id="KW-1185">Reference proteome</keyword>
<evidence type="ECO:0000313" key="1">
    <source>
        <dbReference type="EMBL" id="UOG76759.1"/>
    </source>
</evidence>
<evidence type="ECO:0000313" key="2">
    <source>
        <dbReference type="Proteomes" id="UP000831113"/>
    </source>
</evidence>
<dbReference type="RefSeq" id="WP_243801934.1">
    <property type="nucleotide sequence ID" value="NZ_CP094669.1"/>
</dbReference>
<reference evidence="1 2" key="1">
    <citation type="submission" date="2022-03" db="EMBL/GenBank/DDBJ databases">
        <title>Hymenobactersp. isolated from the air.</title>
        <authorList>
            <person name="Won M."/>
            <person name="Kwon S.-W."/>
        </authorList>
    </citation>
    <scope>NUCLEOTIDE SEQUENCE [LARGE SCALE GENOMIC DNA]</scope>
    <source>
        <strain evidence="1 2">KACC 21982</strain>
    </source>
</reference>
<proteinExistence type="predicted"/>
<organism evidence="1 2">
    <name type="scientific">Hymenobacter tibetensis</name>
    <dbReference type="NCBI Taxonomy" id="497967"/>
    <lineage>
        <taxon>Bacteria</taxon>
        <taxon>Pseudomonadati</taxon>
        <taxon>Bacteroidota</taxon>
        <taxon>Cytophagia</taxon>
        <taxon>Cytophagales</taxon>
        <taxon>Hymenobacteraceae</taxon>
        <taxon>Hymenobacter</taxon>
    </lineage>
</organism>
<accession>A0ABY4D2J2</accession>
<sequence>MRNSKKNAKWESLVGCPAQNFKTIGFANSRREAEKMSKQALKELADNNELSACGATYCDIVVRDRDGFLSIRYA</sequence>
<gene>
    <name evidence="1" type="ORF">MTX78_09190</name>
</gene>
<protein>
    <submittedName>
        <fullName evidence="1">Uncharacterized protein</fullName>
    </submittedName>
</protein>
<dbReference type="Proteomes" id="UP000831113">
    <property type="component" value="Chromosome"/>
</dbReference>
<dbReference type="EMBL" id="CP094669">
    <property type="protein sequence ID" value="UOG76759.1"/>
    <property type="molecule type" value="Genomic_DNA"/>
</dbReference>
<name>A0ABY4D2J2_9BACT</name>